<evidence type="ECO:0000256" key="8">
    <source>
        <dbReference type="ARBA" id="ARBA00023136"/>
    </source>
</evidence>
<comment type="subcellular location">
    <subcellularLocation>
        <location evidence="1 9">Cell membrane</location>
        <topology evidence="1 9">Multi-pass membrane protein</topology>
    </subcellularLocation>
</comment>
<dbReference type="NCBIfam" id="TIGR01129">
    <property type="entry name" value="secD"/>
    <property type="match status" value="1"/>
</dbReference>
<dbReference type="PANTHER" id="PTHR30081:SF1">
    <property type="entry name" value="PROTEIN TRANSLOCASE SUBUNIT SECD"/>
    <property type="match status" value="1"/>
</dbReference>
<feature type="transmembrane region" description="Helical" evidence="9">
    <location>
        <begin position="841"/>
        <end position="858"/>
    </location>
</feature>
<dbReference type="GO" id="GO:0005886">
    <property type="term" value="C:plasma membrane"/>
    <property type="evidence" value="ECO:0007669"/>
    <property type="project" value="UniProtKB-SubCell"/>
</dbReference>
<keyword evidence="6 9" id="KW-1133">Transmembrane helix</keyword>
<evidence type="ECO:0000256" key="6">
    <source>
        <dbReference type="ARBA" id="ARBA00022989"/>
    </source>
</evidence>
<feature type="transmembrane region" description="Helical" evidence="9">
    <location>
        <begin position="975"/>
        <end position="999"/>
    </location>
</feature>
<dbReference type="HAMAP" id="MF_01464_B">
    <property type="entry name" value="SecF_B"/>
    <property type="match status" value="1"/>
</dbReference>
<dbReference type="FunFam" id="1.20.1640.10:FF:000004">
    <property type="entry name" value="Protein translocase subunit SecD"/>
    <property type="match status" value="1"/>
</dbReference>
<dbReference type="SUPFAM" id="SSF82866">
    <property type="entry name" value="Multidrug efflux transporter AcrB transmembrane domain"/>
    <property type="match status" value="2"/>
</dbReference>
<feature type="transmembrane region" description="Helical" evidence="9">
    <location>
        <begin position="519"/>
        <end position="536"/>
    </location>
</feature>
<dbReference type="NCBIfam" id="TIGR00966">
    <property type="entry name" value="transloc_SecF"/>
    <property type="match status" value="1"/>
</dbReference>
<evidence type="ECO:0000256" key="7">
    <source>
        <dbReference type="ARBA" id="ARBA00023010"/>
    </source>
</evidence>
<comment type="similarity">
    <text evidence="9">Belongs to the SecD/SecF family. SecD subfamily.</text>
</comment>
<dbReference type="Gene3D" id="3.30.70.3220">
    <property type="match status" value="1"/>
</dbReference>
<gene>
    <name evidence="14" type="primary">secDF</name>
    <name evidence="9" type="synonym">secD</name>
    <name evidence="10" type="synonym">secF</name>
    <name evidence="14" type="ORF">GCM10011343_14780</name>
</gene>
<dbReference type="InterPro" id="IPR022813">
    <property type="entry name" value="SecD/SecF_arch_bac"/>
</dbReference>
<comment type="subunit">
    <text evidence="9">Forms a complex with SecF. Part of the essential Sec protein translocation apparatus which comprises SecA, SecYEG and auxiliary proteins SecDF. Other proteins may also be involved.</text>
</comment>
<keyword evidence="8 9" id="KW-0472">Membrane</keyword>
<feature type="transmembrane region" description="Helical" evidence="9">
    <location>
        <begin position="572"/>
        <end position="590"/>
    </location>
</feature>
<comment type="caution">
    <text evidence="14">The sequence shown here is derived from an EMBL/GenBank/DDBJ whole genome shotgun (WGS) entry which is preliminary data.</text>
</comment>
<feature type="transmembrane region" description="Helical" evidence="9">
    <location>
        <begin position="865"/>
        <end position="888"/>
    </location>
</feature>
<feature type="transmembrane region" description="Helical" evidence="9">
    <location>
        <begin position="649"/>
        <end position="668"/>
    </location>
</feature>
<dbReference type="InterPro" id="IPR048631">
    <property type="entry name" value="SecD_1st"/>
</dbReference>
<keyword evidence="7 9" id="KW-0811">Translocation</keyword>
<dbReference type="InterPro" id="IPR048634">
    <property type="entry name" value="SecD_SecF_C"/>
</dbReference>
<feature type="domain" description="Protein export membrane protein SecD/SecF C-terminal" evidence="11">
    <location>
        <begin position="498"/>
        <end position="669"/>
    </location>
</feature>
<keyword evidence="5 9" id="KW-0653">Protein transport</keyword>
<dbReference type="InterPro" id="IPR054384">
    <property type="entry name" value="SecDF_P1_head"/>
</dbReference>
<dbReference type="Pfam" id="PF02355">
    <property type="entry name" value="SecD_SecF_C"/>
    <property type="match status" value="2"/>
</dbReference>
<keyword evidence="4 9" id="KW-0812">Transmembrane</keyword>
<evidence type="ECO:0000256" key="4">
    <source>
        <dbReference type="ARBA" id="ARBA00022692"/>
    </source>
</evidence>
<dbReference type="GO" id="GO:0006605">
    <property type="term" value="P:protein targeting"/>
    <property type="evidence" value="ECO:0007669"/>
    <property type="project" value="UniProtKB-UniRule"/>
</dbReference>
<dbReference type="Proteomes" id="UP000625735">
    <property type="component" value="Unassembled WGS sequence"/>
</dbReference>
<dbReference type="InterPro" id="IPR022645">
    <property type="entry name" value="SecD/SecF_bac"/>
</dbReference>
<evidence type="ECO:0000256" key="3">
    <source>
        <dbReference type="ARBA" id="ARBA00022475"/>
    </source>
</evidence>
<keyword evidence="3 9" id="KW-1003">Cell membrane</keyword>
<accession>A0A916Y1L6</accession>
<keyword evidence="2 9" id="KW-0813">Transport</keyword>
<feature type="transmembrane region" description="Helical" evidence="9">
    <location>
        <begin position="900"/>
        <end position="920"/>
    </location>
</feature>
<dbReference type="AlphaFoldDB" id="A0A916Y1L6"/>
<dbReference type="InterPro" id="IPR022646">
    <property type="entry name" value="SecD/SecF_CS"/>
</dbReference>
<comment type="function">
    <text evidence="9">Part of the Sec protein translocase complex. Interacts with the SecYEG preprotein conducting channel. SecDF uses the proton motive force (PMF) to complete protein translocation after the ATP-dependent function of SecA.</text>
</comment>
<sequence length="1015" mass="111549">MQNKGLIKFIAIILALVCIYQLSFTFVANKVKNDAKAYATAEFKKLTDKKEKGLLADDPGALENLDLNRLELKYLDSIKNEKVFLNAFTYDFVKDNQINKGLDLEGGINVILEISVRDILKGLANNTQDATFNKALADAKVNQRGNQTYLDAFFEAYDVAAKDSKTKLASPEIFLNKNLENEITLKMTDDQVKPVIRRKVDESIVSAFEVLRKRIDKFGVTQPNIQRLGESGRILVELPGAKDIDRAKKLLQSTAQLEFWETLQSDQVMNYLFAVNDALKATEVKSEEVASTEVKDSVKTEIESLLTDNTTDSAKVDTNNPLLDKMLSRGFGPVVAYFSPRDTATINNYFKRESIKSLRTPELRYAKLVWGKPTTIENDKKEQVSAVELYALKADRNKQAPISGGVVVDAAATFDQIGKPAVTMQMNGKGAKQWEELTGKVSQQKNAIAIVLDDIVYSAPGVSSGAISGGRSEITGSFTVEETQDLANVLKAGKLPAAADIVQSDVVGPSLGQEAIDNGILSFIIGMLLVVVWMILYYGKAGVFANISLIVNILFIFGILASLGAVLTLPGIAGIVLTIGMAVDANVIIFERAKEELDMGKTLEESVNYAFTWKGAMSSIFDANITTALTALILLVFGTGPIKGFATTLLIGIGTSLFTSIFITRILLDWSLSKTQNLTFSTPMSKNWFQNMNIDFLSKRKVAYAISSVLVIASLVSLFFINGLNQGVDFVGGRTFQVRFDKEVSANEVGSALTKGFGTNVEAKTFGTNNQLKITTKYKVNEEGEGIDSEVNQLLFDNLKPYLPVTMTYEQFVTNSDDKTVGILQATKVGPTIAEDIKTNAYWAVLGSLLVVFLYLLISFRRWQFSLGAVGAVFHDVIIVLGIYSIGFKYLPFNMEIDQAFIAAILTVIGYSLNDTVIVFDRVREFLSEHTTGTFNEVVNKALNTTISRTINTSFTTLIVLFSIFILGGETIRGFVFAILVGILVGTYSSLFIATPLMVDTINKQEARKKAFEQE</sequence>
<dbReference type="GO" id="GO:0015450">
    <property type="term" value="F:protein-transporting ATPase activity"/>
    <property type="evidence" value="ECO:0007669"/>
    <property type="project" value="InterPro"/>
</dbReference>
<dbReference type="PANTHER" id="PTHR30081">
    <property type="entry name" value="PROTEIN-EXPORT MEMBRANE PROTEIN SEC"/>
    <property type="match status" value="1"/>
</dbReference>
<evidence type="ECO:0000259" key="11">
    <source>
        <dbReference type="Pfam" id="PF02355"/>
    </source>
</evidence>
<feature type="domain" description="SecDF P1 head subdomain" evidence="13">
    <location>
        <begin position="397"/>
        <end position="497"/>
    </location>
</feature>
<dbReference type="Gene3D" id="1.20.1640.10">
    <property type="entry name" value="Multidrug efflux transporter AcrB transmembrane domain"/>
    <property type="match status" value="2"/>
</dbReference>
<dbReference type="InterPro" id="IPR005791">
    <property type="entry name" value="SecD"/>
</dbReference>
<feature type="transmembrane region" description="Helical" evidence="9">
    <location>
        <begin position="951"/>
        <end position="969"/>
    </location>
</feature>
<evidence type="ECO:0000313" key="14">
    <source>
        <dbReference type="EMBL" id="GGD25754.1"/>
    </source>
</evidence>
<comment type="caution">
    <text evidence="9">Lacks conserved residue(s) required for the propagation of feature annotation.</text>
</comment>
<feature type="domain" description="Protein translocase subunit SecDF P1" evidence="12">
    <location>
        <begin position="207"/>
        <end position="261"/>
    </location>
</feature>
<dbReference type="EMBL" id="BMFG01000005">
    <property type="protein sequence ID" value="GGD25754.1"/>
    <property type="molecule type" value="Genomic_DNA"/>
</dbReference>
<dbReference type="NCBIfam" id="NF009585">
    <property type="entry name" value="PRK13024.1-5"/>
    <property type="match status" value="1"/>
</dbReference>
<feature type="transmembrane region" description="Helical" evidence="9">
    <location>
        <begin position="702"/>
        <end position="721"/>
    </location>
</feature>
<evidence type="ECO:0000256" key="9">
    <source>
        <dbReference type="HAMAP-Rule" id="MF_01463"/>
    </source>
</evidence>
<feature type="transmembrane region" description="Helical" evidence="9">
    <location>
        <begin position="611"/>
        <end position="637"/>
    </location>
</feature>
<dbReference type="NCBIfam" id="TIGR00916">
    <property type="entry name" value="2A0604s01"/>
    <property type="match status" value="2"/>
</dbReference>
<dbReference type="RefSeq" id="WP_188361918.1">
    <property type="nucleotide sequence ID" value="NZ_BMFG01000005.1"/>
</dbReference>
<evidence type="ECO:0000259" key="13">
    <source>
        <dbReference type="Pfam" id="PF22599"/>
    </source>
</evidence>
<dbReference type="InterPro" id="IPR005665">
    <property type="entry name" value="SecF_bac"/>
</dbReference>
<dbReference type="HAMAP" id="MF_01463_B">
    <property type="entry name" value="SecD_B"/>
    <property type="match status" value="1"/>
</dbReference>
<evidence type="ECO:0000256" key="2">
    <source>
        <dbReference type="ARBA" id="ARBA00022448"/>
    </source>
</evidence>
<keyword evidence="15" id="KW-1185">Reference proteome</keyword>
<dbReference type="Pfam" id="PF22599">
    <property type="entry name" value="SecDF_P1_head"/>
    <property type="match status" value="1"/>
</dbReference>
<name>A0A916Y1L6_9FLAO</name>
<evidence type="ECO:0000256" key="10">
    <source>
        <dbReference type="HAMAP-Rule" id="MF_01464"/>
    </source>
</evidence>
<dbReference type="GO" id="GO:0065002">
    <property type="term" value="P:intracellular protein transmembrane transport"/>
    <property type="evidence" value="ECO:0007669"/>
    <property type="project" value="UniProtKB-UniRule"/>
</dbReference>
<protein>
    <recommendedName>
        <fullName evidence="9 10">Multifunctional fusion protein</fullName>
    </recommendedName>
    <domain>
        <recommendedName>
            <fullName evidence="9">Protein translocase subunit SecD</fullName>
        </recommendedName>
    </domain>
    <domain>
        <recommendedName>
            <fullName evidence="10">Protein-export membrane protein SecF</fullName>
        </recommendedName>
    </domain>
</protein>
<feature type="domain" description="Protein export membrane protein SecD/SecF C-terminal" evidence="11">
    <location>
        <begin position="813"/>
        <end position="1002"/>
    </location>
</feature>
<evidence type="ECO:0000256" key="1">
    <source>
        <dbReference type="ARBA" id="ARBA00004651"/>
    </source>
</evidence>
<reference evidence="14" key="2">
    <citation type="submission" date="2020-09" db="EMBL/GenBank/DDBJ databases">
        <authorList>
            <person name="Sun Q."/>
            <person name="Zhou Y."/>
        </authorList>
    </citation>
    <scope>NUCLEOTIDE SEQUENCE</scope>
    <source>
        <strain evidence="14">CGMCC 1.12506</strain>
    </source>
</reference>
<dbReference type="Pfam" id="PF21760">
    <property type="entry name" value="SecD_1st"/>
    <property type="match status" value="1"/>
</dbReference>
<dbReference type="GO" id="GO:0043952">
    <property type="term" value="P:protein transport by the Sec complex"/>
    <property type="evidence" value="ECO:0007669"/>
    <property type="project" value="UniProtKB-UniRule"/>
</dbReference>
<feature type="transmembrane region" description="Helical" evidence="9">
    <location>
        <begin position="7"/>
        <end position="28"/>
    </location>
</feature>
<proteinExistence type="inferred from homology"/>
<dbReference type="Pfam" id="PF07549">
    <property type="entry name" value="Sec_GG"/>
    <property type="match status" value="1"/>
</dbReference>
<dbReference type="PRINTS" id="PR01755">
    <property type="entry name" value="SECFTRNLCASE"/>
</dbReference>
<organism evidence="14 15">
    <name type="scientific">Flavobacterium orientale</name>
    <dbReference type="NCBI Taxonomy" id="1756020"/>
    <lineage>
        <taxon>Bacteria</taxon>
        <taxon>Pseudomonadati</taxon>
        <taxon>Bacteroidota</taxon>
        <taxon>Flavobacteriia</taxon>
        <taxon>Flavobacteriales</taxon>
        <taxon>Flavobacteriaceae</taxon>
        <taxon>Flavobacterium</taxon>
    </lineage>
</organism>
<evidence type="ECO:0000313" key="15">
    <source>
        <dbReference type="Proteomes" id="UP000625735"/>
    </source>
</evidence>
<dbReference type="Gene3D" id="3.30.1360.200">
    <property type="match status" value="1"/>
</dbReference>
<evidence type="ECO:0000259" key="12">
    <source>
        <dbReference type="Pfam" id="PF21760"/>
    </source>
</evidence>
<comment type="similarity">
    <text evidence="10">Belongs to the SecD/SecF family. SecF subfamily.</text>
</comment>
<comment type="subunit">
    <text evidence="10">Forms a complex with SecD. Part of the essential Sec protein translocation apparatus which comprises SecA, SecYEG and auxiliary proteins SecDF. Other proteins may also be involved.</text>
</comment>
<reference evidence="14" key="1">
    <citation type="journal article" date="2014" name="Int. J. Syst. Evol. Microbiol.">
        <title>Complete genome sequence of Corynebacterium casei LMG S-19264T (=DSM 44701T), isolated from a smear-ripened cheese.</title>
        <authorList>
            <consortium name="US DOE Joint Genome Institute (JGI-PGF)"/>
            <person name="Walter F."/>
            <person name="Albersmeier A."/>
            <person name="Kalinowski J."/>
            <person name="Ruckert C."/>
        </authorList>
    </citation>
    <scope>NUCLEOTIDE SEQUENCE</scope>
    <source>
        <strain evidence="14">CGMCC 1.12506</strain>
    </source>
</reference>
<feature type="transmembrane region" description="Helical" evidence="9">
    <location>
        <begin position="543"/>
        <end position="566"/>
    </location>
</feature>
<evidence type="ECO:0000256" key="5">
    <source>
        <dbReference type="ARBA" id="ARBA00022927"/>
    </source>
</evidence>
<dbReference type="InterPro" id="IPR055344">
    <property type="entry name" value="SecD_SecF_C_bact"/>
</dbReference>